<dbReference type="Proteomes" id="UP001141806">
    <property type="component" value="Unassembled WGS sequence"/>
</dbReference>
<dbReference type="Pfam" id="PF23598">
    <property type="entry name" value="LRR_14"/>
    <property type="match status" value="1"/>
</dbReference>
<dbReference type="InterPro" id="IPR058922">
    <property type="entry name" value="WHD_DRP"/>
</dbReference>
<feature type="compositionally biased region" description="Acidic residues" evidence="2">
    <location>
        <begin position="306"/>
        <end position="339"/>
    </location>
</feature>
<evidence type="ECO:0000313" key="6">
    <source>
        <dbReference type="Proteomes" id="UP001141806"/>
    </source>
</evidence>
<dbReference type="PANTHER" id="PTHR47186:SF3">
    <property type="entry name" value="OS09G0267800 PROTEIN"/>
    <property type="match status" value="1"/>
</dbReference>
<name>A0A9Q0KPB3_9MAGN</name>
<reference evidence="5" key="1">
    <citation type="journal article" date="2023" name="Plant J.">
        <title>The genome of the king protea, Protea cynaroides.</title>
        <authorList>
            <person name="Chang J."/>
            <person name="Duong T.A."/>
            <person name="Schoeman C."/>
            <person name="Ma X."/>
            <person name="Roodt D."/>
            <person name="Barker N."/>
            <person name="Li Z."/>
            <person name="Van de Peer Y."/>
            <person name="Mizrachi E."/>
        </authorList>
    </citation>
    <scope>NUCLEOTIDE SEQUENCE</scope>
    <source>
        <tissue evidence="5">Young leaves</tissue>
    </source>
</reference>
<feature type="domain" description="Disease resistance R13L4/SHOC-2-like LRR" evidence="4">
    <location>
        <begin position="111"/>
        <end position="293"/>
    </location>
</feature>
<dbReference type="InterPro" id="IPR055414">
    <property type="entry name" value="LRR_R13L4/SHOC2-like"/>
</dbReference>
<keyword evidence="1" id="KW-0677">Repeat</keyword>
<dbReference type="PANTHER" id="PTHR47186">
    <property type="entry name" value="LEUCINE-RICH REPEAT-CONTAINING PROTEIN 57"/>
    <property type="match status" value="1"/>
</dbReference>
<evidence type="ECO:0000256" key="1">
    <source>
        <dbReference type="ARBA" id="ARBA00022737"/>
    </source>
</evidence>
<keyword evidence="6" id="KW-1185">Reference proteome</keyword>
<dbReference type="EMBL" id="JAMYWD010000004">
    <property type="protein sequence ID" value="KAJ4973906.1"/>
    <property type="molecule type" value="Genomic_DNA"/>
</dbReference>
<comment type="caution">
    <text evidence="5">The sequence shown here is derived from an EMBL/GenBank/DDBJ whole genome shotgun (WGS) entry which is preliminary data.</text>
</comment>
<dbReference type="Pfam" id="PF23559">
    <property type="entry name" value="WHD_DRP"/>
    <property type="match status" value="1"/>
</dbReference>
<dbReference type="Gene3D" id="3.80.10.10">
    <property type="entry name" value="Ribonuclease Inhibitor"/>
    <property type="match status" value="1"/>
</dbReference>
<evidence type="ECO:0000259" key="4">
    <source>
        <dbReference type="Pfam" id="PF23598"/>
    </source>
</evidence>
<evidence type="ECO:0000256" key="2">
    <source>
        <dbReference type="SAM" id="MobiDB-lite"/>
    </source>
</evidence>
<protein>
    <submittedName>
        <fullName evidence="5">Uncharacterized protein</fullName>
    </submittedName>
</protein>
<evidence type="ECO:0000259" key="3">
    <source>
        <dbReference type="Pfam" id="PF23559"/>
    </source>
</evidence>
<dbReference type="InterPro" id="IPR032675">
    <property type="entry name" value="LRR_dom_sf"/>
</dbReference>
<evidence type="ECO:0000313" key="5">
    <source>
        <dbReference type="EMBL" id="KAJ4973906.1"/>
    </source>
</evidence>
<accession>A0A9Q0KPB3</accession>
<feature type="region of interest" description="Disordered" evidence="2">
    <location>
        <begin position="306"/>
        <end position="347"/>
    </location>
</feature>
<dbReference type="OrthoDB" id="37484at2759"/>
<gene>
    <name evidence="5" type="ORF">NE237_007080</name>
</gene>
<sequence length="347" mass="39738">MAQGFLSDSSVASGEDLIGVGDEYFNNLVMRSFFQKDIKNSRGINEYHSYGMHDLVHDFAKSLVDKECFTFTVEEYATSSLQEFNFSRACHLYLLTEYIKEIPSFICKAKKLRTLKIFGHIPSVSSELFLRLTCLRTLDLSCTYIEELSNEIEKLIHLRHLNLSDARFKELSKTVSNLYNLQILTLHRCSNLCKLPKGIDKLVNLIELDPSESRQLSFLPEGIGRLSRLRRLSDFIIGIGVERGGCKIGELKDLNFLKDYLCITGLGSVENGNEAKMACLTNKQHLRALYFYFYRYTGVSLVDEYANDEEGENTEEEEVDREDKIEGEEEEEEEEEEKVDGEGKTEG</sequence>
<organism evidence="5 6">
    <name type="scientific">Protea cynaroides</name>
    <dbReference type="NCBI Taxonomy" id="273540"/>
    <lineage>
        <taxon>Eukaryota</taxon>
        <taxon>Viridiplantae</taxon>
        <taxon>Streptophyta</taxon>
        <taxon>Embryophyta</taxon>
        <taxon>Tracheophyta</taxon>
        <taxon>Spermatophyta</taxon>
        <taxon>Magnoliopsida</taxon>
        <taxon>Proteales</taxon>
        <taxon>Proteaceae</taxon>
        <taxon>Protea</taxon>
    </lineage>
</organism>
<feature type="domain" description="Disease resistance protein winged helix" evidence="3">
    <location>
        <begin position="1"/>
        <end position="60"/>
    </location>
</feature>
<dbReference type="SUPFAM" id="SSF52058">
    <property type="entry name" value="L domain-like"/>
    <property type="match status" value="1"/>
</dbReference>
<dbReference type="AlphaFoldDB" id="A0A9Q0KPB3"/>
<proteinExistence type="predicted"/>